<proteinExistence type="predicted"/>
<dbReference type="OrthoDB" id="194443at2759"/>
<comment type="caution">
    <text evidence="4">The sequence shown here is derived from an EMBL/GenBank/DDBJ whole genome shotgun (WGS) entry which is preliminary data.</text>
</comment>
<dbReference type="Gene3D" id="3.30.710.10">
    <property type="entry name" value="Potassium Channel Kv1.1, Chain A"/>
    <property type="match status" value="1"/>
</dbReference>
<feature type="domain" description="BTB" evidence="2">
    <location>
        <begin position="23"/>
        <end position="97"/>
    </location>
</feature>
<feature type="compositionally biased region" description="Low complexity" evidence="1">
    <location>
        <begin position="317"/>
        <end position="350"/>
    </location>
</feature>
<dbReference type="InterPro" id="IPR051481">
    <property type="entry name" value="BTB-POZ/Galectin-3-binding"/>
</dbReference>
<evidence type="ECO:0000259" key="2">
    <source>
        <dbReference type="PROSITE" id="PS50097"/>
    </source>
</evidence>
<dbReference type="AlphaFoldDB" id="A0A2Z6QHX7"/>
<evidence type="ECO:0000313" key="4">
    <source>
        <dbReference type="EMBL" id="GBB88252.1"/>
    </source>
</evidence>
<dbReference type="PANTHER" id="PTHR24410">
    <property type="entry name" value="HL07962P-RELATED"/>
    <property type="match status" value="1"/>
</dbReference>
<dbReference type="InterPro" id="IPR006571">
    <property type="entry name" value="TLDc_dom"/>
</dbReference>
<dbReference type="Pfam" id="PF00651">
    <property type="entry name" value="BTB"/>
    <property type="match status" value="1"/>
</dbReference>
<dbReference type="Proteomes" id="UP000247702">
    <property type="component" value="Unassembled WGS sequence"/>
</dbReference>
<evidence type="ECO:0000256" key="1">
    <source>
        <dbReference type="SAM" id="MobiDB-lite"/>
    </source>
</evidence>
<dbReference type="CDD" id="cd18186">
    <property type="entry name" value="BTB_POZ_ZBTB_KLHL-like"/>
    <property type="match status" value="1"/>
</dbReference>
<dbReference type="PROSITE" id="PS50097">
    <property type="entry name" value="BTB"/>
    <property type="match status" value="1"/>
</dbReference>
<protein>
    <recommendedName>
        <fullName evidence="7">BTB domain-containing protein</fullName>
    </recommendedName>
</protein>
<feature type="domain" description="TLDc" evidence="3">
    <location>
        <begin position="385"/>
        <end position="547"/>
    </location>
</feature>
<dbReference type="SMART" id="SM00225">
    <property type="entry name" value="BTB"/>
    <property type="match status" value="1"/>
</dbReference>
<dbReference type="PANTHER" id="PTHR24410:SF23">
    <property type="entry name" value="BTB DOMAIN-CONTAINING PROTEIN-RELATED"/>
    <property type="match status" value="1"/>
</dbReference>
<name>A0A2Z6QHX7_9GLOM</name>
<evidence type="ECO:0000313" key="6">
    <source>
        <dbReference type="Proteomes" id="UP000247702"/>
    </source>
</evidence>
<evidence type="ECO:0000259" key="3">
    <source>
        <dbReference type="PROSITE" id="PS51886"/>
    </source>
</evidence>
<dbReference type="Pfam" id="PF07534">
    <property type="entry name" value="TLD"/>
    <property type="match status" value="1"/>
</dbReference>
<dbReference type="Proteomes" id="UP000615446">
    <property type="component" value="Unassembled WGS sequence"/>
</dbReference>
<sequence>MATQFLPYLSRDLTKLLENKKNYDFVINVDKEDNKKEFCVHSIILESRSTYFFRNSLSNGFTKKENNIYILDLPDISVNVFDIVIRYIYGATIDLDREAPADILNLLVACEKFKLKELFDYIQDCLINHHQYWVFQNFVLIQQVSFQYNEFTKLQNYWTTTVGEQPEILFNATDFTSVDKDTLLTVYRDGDICVKESELWDHIIHWGKAQNTELTEEISDWTTNEFNILKKTIEDFIPHIRFYEISPEDFCYKIMPYCGVLSSELYQDLSKYHLVPNWQPIFNNLKPRKKDLNVSQISNISNIINLPNASTPNSPKTPNTLNSPITTNTLNSPNTTNTLNSPSSPNSYNSQSSNKFFSSFNVYSAYIPISNPPIESKLIDGEQALLISSWIQGNNEIEIPIKYGKVYGFKLLARGSRDGFTSASFHKLCDNKGPTITILKLKDESAIIGGYNPTSWEINKHGEYERTSDSFVFSLGKEIILSRVRKYDNAIYQSNRGISFRDLQLIDNFNCEQGVYYTHNAYSRKIHDPGYFSAEEYEMFSIFLYSP</sequence>
<feature type="region of interest" description="Disordered" evidence="1">
    <location>
        <begin position="308"/>
        <end position="350"/>
    </location>
</feature>
<reference evidence="4 6" key="1">
    <citation type="submission" date="2017-11" db="EMBL/GenBank/DDBJ databases">
        <title>The genome of Rhizophagus clarus HR1 reveals common genetic basis of auxotrophy among arbuscular mycorrhizal fungi.</title>
        <authorList>
            <person name="Kobayashi Y."/>
        </authorList>
    </citation>
    <scope>NUCLEOTIDE SEQUENCE [LARGE SCALE GENOMIC DNA]</scope>
    <source>
        <strain evidence="4 6">HR1</strain>
    </source>
</reference>
<evidence type="ECO:0008006" key="7">
    <source>
        <dbReference type="Google" id="ProtNLM"/>
    </source>
</evidence>
<dbReference type="EMBL" id="BLAL01000295">
    <property type="protein sequence ID" value="GET00879.1"/>
    <property type="molecule type" value="Genomic_DNA"/>
</dbReference>
<dbReference type="InterPro" id="IPR000210">
    <property type="entry name" value="BTB/POZ_dom"/>
</dbReference>
<accession>A0A2Z6QHX7</accession>
<dbReference type="SUPFAM" id="SSF54695">
    <property type="entry name" value="POZ domain"/>
    <property type="match status" value="1"/>
</dbReference>
<dbReference type="InterPro" id="IPR011333">
    <property type="entry name" value="SKP1/BTB/POZ_sf"/>
</dbReference>
<reference evidence="5" key="2">
    <citation type="submission" date="2019-10" db="EMBL/GenBank/DDBJ databases">
        <title>Conservation and host-specific expression of non-tandemly repeated heterogenous ribosome RNA gene in arbuscular mycorrhizal fungi.</title>
        <authorList>
            <person name="Maeda T."/>
            <person name="Kobayashi Y."/>
            <person name="Nakagawa T."/>
            <person name="Ezawa T."/>
            <person name="Yamaguchi K."/>
            <person name="Bino T."/>
            <person name="Nishimoto Y."/>
            <person name="Shigenobu S."/>
            <person name="Kawaguchi M."/>
        </authorList>
    </citation>
    <scope>NUCLEOTIDE SEQUENCE</scope>
    <source>
        <strain evidence="5">HR1</strain>
    </source>
</reference>
<evidence type="ECO:0000313" key="5">
    <source>
        <dbReference type="EMBL" id="GET00879.1"/>
    </source>
</evidence>
<dbReference type="PROSITE" id="PS51886">
    <property type="entry name" value="TLDC"/>
    <property type="match status" value="1"/>
</dbReference>
<gene>
    <name evidence="5" type="ORF">RCL2_002732100</name>
    <name evidence="4" type="ORF">RclHR1_01480017</name>
</gene>
<organism evidence="4 6">
    <name type="scientific">Rhizophagus clarus</name>
    <dbReference type="NCBI Taxonomy" id="94130"/>
    <lineage>
        <taxon>Eukaryota</taxon>
        <taxon>Fungi</taxon>
        <taxon>Fungi incertae sedis</taxon>
        <taxon>Mucoromycota</taxon>
        <taxon>Glomeromycotina</taxon>
        <taxon>Glomeromycetes</taxon>
        <taxon>Glomerales</taxon>
        <taxon>Glomeraceae</taxon>
        <taxon>Rhizophagus</taxon>
    </lineage>
</organism>
<dbReference type="EMBL" id="BEXD01000535">
    <property type="protein sequence ID" value="GBB88252.1"/>
    <property type="molecule type" value="Genomic_DNA"/>
</dbReference>
<keyword evidence="6" id="KW-1185">Reference proteome</keyword>